<evidence type="ECO:0000313" key="1">
    <source>
        <dbReference type="EMBL" id="CAI9712239.1"/>
    </source>
</evidence>
<gene>
    <name evidence="1" type="ORF">MRATA1EN3_LOCUS23452</name>
</gene>
<organism evidence="1 2">
    <name type="scientific">Rangifer tarandus platyrhynchus</name>
    <name type="common">Svalbard reindeer</name>
    <dbReference type="NCBI Taxonomy" id="3082113"/>
    <lineage>
        <taxon>Eukaryota</taxon>
        <taxon>Metazoa</taxon>
        <taxon>Chordata</taxon>
        <taxon>Craniata</taxon>
        <taxon>Vertebrata</taxon>
        <taxon>Euteleostomi</taxon>
        <taxon>Mammalia</taxon>
        <taxon>Eutheria</taxon>
        <taxon>Laurasiatheria</taxon>
        <taxon>Artiodactyla</taxon>
        <taxon>Ruminantia</taxon>
        <taxon>Pecora</taxon>
        <taxon>Cervidae</taxon>
        <taxon>Odocoileinae</taxon>
        <taxon>Rangifer</taxon>
    </lineage>
</organism>
<dbReference type="EMBL" id="OX596091">
    <property type="protein sequence ID" value="CAI9712239.1"/>
    <property type="molecule type" value="Genomic_DNA"/>
</dbReference>
<name>A0ACB0FHP7_RANTA</name>
<proteinExistence type="predicted"/>
<protein>
    <submittedName>
        <fullName evidence="1">Uncharacterized protein</fullName>
    </submittedName>
</protein>
<sequence>MLWAASPAEGGKVCVSGCLIVCAHAGAPSFPPSLPRSAPAPSRSCSERAREPGTPGGGRGARAARRVGRPPRAARSGKLERTAAAVCPAPPSEWRLLRSRPRAGGGGGETRRAPRPLAPALRGGRAPGARAEGGRASGAGGRRYPPPLPPGDSASDVGGSGRVWGVRGLPVSDLGRALPFRLLRALPIAVGHSRSGGQLCRPARRPVRSAASSARSGELSQLQRVAR</sequence>
<evidence type="ECO:0000313" key="2">
    <source>
        <dbReference type="Proteomes" id="UP001162501"/>
    </source>
</evidence>
<reference evidence="1" key="1">
    <citation type="submission" date="2023-05" db="EMBL/GenBank/DDBJ databases">
        <authorList>
            <consortium name="ELIXIR-Norway"/>
        </authorList>
    </citation>
    <scope>NUCLEOTIDE SEQUENCE</scope>
</reference>
<accession>A0ACB0FHP7</accession>
<dbReference type="Proteomes" id="UP001162501">
    <property type="component" value="Chromosome 7"/>
</dbReference>